<dbReference type="Proteomes" id="UP000266861">
    <property type="component" value="Unassembled WGS sequence"/>
</dbReference>
<sequence length="54" mass="5997">MSFHEVATTNEAYTCSRTERIMYMGGMDGMGVMGRIVQAIESRIGTVTTHIQVK</sequence>
<name>A0A397IZI8_9GLOM</name>
<evidence type="ECO:0000313" key="2">
    <source>
        <dbReference type="Proteomes" id="UP000266861"/>
    </source>
</evidence>
<gene>
    <name evidence="1" type="ORF">Glove_168g251</name>
</gene>
<reference evidence="1 2" key="1">
    <citation type="submission" date="2018-08" db="EMBL/GenBank/DDBJ databases">
        <title>Genome and evolution of the arbuscular mycorrhizal fungus Diversispora epigaea (formerly Glomus versiforme) and its bacterial endosymbionts.</title>
        <authorList>
            <person name="Sun X."/>
            <person name="Fei Z."/>
            <person name="Harrison M."/>
        </authorList>
    </citation>
    <scope>NUCLEOTIDE SEQUENCE [LARGE SCALE GENOMIC DNA]</scope>
    <source>
        <strain evidence="1 2">IT104</strain>
    </source>
</reference>
<accession>A0A397IZI8</accession>
<protein>
    <submittedName>
        <fullName evidence="1">Uncharacterized protein</fullName>
    </submittedName>
</protein>
<organism evidence="1 2">
    <name type="scientific">Diversispora epigaea</name>
    <dbReference type="NCBI Taxonomy" id="1348612"/>
    <lineage>
        <taxon>Eukaryota</taxon>
        <taxon>Fungi</taxon>
        <taxon>Fungi incertae sedis</taxon>
        <taxon>Mucoromycota</taxon>
        <taxon>Glomeromycotina</taxon>
        <taxon>Glomeromycetes</taxon>
        <taxon>Diversisporales</taxon>
        <taxon>Diversisporaceae</taxon>
        <taxon>Diversispora</taxon>
    </lineage>
</organism>
<keyword evidence="2" id="KW-1185">Reference proteome</keyword>
<proteinExistence type="predicted"/>
<evidence type="ECO:0000313" key="1">
    <source>
        <dbReference type="EMBL" id="RHZ78090.1"/>
    </source>
</evidence>
<dbReference type="EMBL" id="PQFF01000158">
    <property type="protein sequence ID" value="RHZ78090.1"/>
    <property type="molecule type" value="Genomic_DNA"/>
</dbReference>
<dbReference type="AlphaFoldDB" id="A0A397IZI8"/>
<comment type="caution">
    <text evidence="1">The sequence shown here is derived from an EMBL/GenBank/DDBJ whole genome shotgun (WGS) entry which is preliminary data.</text>
</comment>